<dbReference type="EMBL" id="JAKLWS010000022">
    <property type="protein sequence ID" value="MCG2589892.1"/>
    <property type="molecule type" value="Genomic_DNA"/>
</dbReference>
<reference evidence="1" key="1">
    <citation type="submission" date="2022-01" db="EMBL/GenBank/DDBJ databases">
        <authorList>
            <person name="Wang Y."/>
        </authorList>
    </citation>
    <scope>NUCLEOTIDE SEQUENCE</scope>
    <source>
        <strain evidence="1">WB101</strain>
    </source>
</reference>
<dbReference type="SUPFAM" id="SSF53474">
    <property type="entry name" value="alpha/beta-Hydrolases"/>
    <property type="match status" value="1"/>
</dbReference>
<dbReference type="Proteomes" id="UP001165366">
    <property type="component" value="Unassembled WGS sequence"/>
</dbReference>
<keyword evidence="1" id="KW-0378">Hydrolase</keyword>
<keyword evidence="2" id="KW-1185">Reference proteome</keyword>
<accession>A0ABS9KGB0</accession>
<gene>
    <name evidence="1" type="ORF">L6773_15025</name>
</gene>
<dbReference type="GO" id="GO:0016787">
    <property type="term" value="F:hydrolase activity"/>
    <property type="evidence" value="ECO:0007669"/>
    <property type="project" value="UniProtKB-KW"/>
</dbReference>
<sequence>MNRHILLDKLTAGIASATLGKHKFFSASIDSPDFKEFMEDTEVSVASLEEGIHEVETNTTIGKLDPAFYVAQWKGKSYPTIIYHHGNNERPYDFSRFAKNSFKSIFMDSKEPIDANLIAIRAAFHNKSLKDYQKKISHLSHFVGMLSVSVKLIEAIISLLKEEEASPVLVSGISLGGWVTNLHRSYFNSADAYVPLLAGAALDHLFTDSVYRKMGGRIARENPGKIRDILNFEEDFQKIKDDNVFPLLGRYDQYIQYARQRKSYQTDNIKVLEASHVTTFLKAGKLKSHIIEVLEKTM</sequence>
<organism evidence="1 2">
    <name type="scientific">Rhodohalobacter sulfatireducens</name>
    <dbReference type="NCBI Taxonomy" id="2911366"/>
    <lineage>
        <taxon>Bacteria</taxon>
        <taxon>Pseudomonadati</taxon>
        <taxon>Balneolota</taxon>
        <taxon>Balneolia</taxon>
        <taxon>Balneolales</taxon>
        <taxon>Balneolaceae</taxon>
        <taxon>Rhodohalobacter</taxon>
    </lineage>
</organism>
<evidence type="ECO:0000313" key="2">
    <source>
        <dbReference type="Proteomes" id="UP001165366"/>
    </source>
</evidence>
<comment type="caution">
    <text evidence="1">The sequence shown here is derived from an EMBL/GenBank/DDBJ whole genome shotgun (WGS) entry which is preliminary data.</text>
</comment>
<dbReference type="InterPro" id="IPR029058">
    <property type="entry name" value="AB_hydrolase_fold"/>
</dbReference>
<name>A0ABS9KGB0_9BACT</name>
<reference evidence="1" key="2">
    <citation type="submission" date="2024-05" db="EMBL/GenBank/DDBJ databases">
        <title>Rhodohalobacter halophilus gen. nov., sp. nov., a moderately halophilic member of the family Balneolaceae.</title>
        <authorList>
            <person name="Xia J."/>
        </authorList>
    </citation>
    <scope>NUCLEOTIDE SEQUENCE</scope>
    <source>
        <strain evidence="1">WB101</strain>
    </source>
</reference>
<proteinExistence type="predicted"/>
<protein>
    <submittedName>
        <fullName evidence="1">Alpha/beta hydrolase family protein</fullName>
    </submittedName>
</protein>
<dbReference type="Gene3D" id="3.40.50.1820">
    <property type="entry name" value="alpha/beta hydrolase"/>
    <property type="match status" value="1"/>
</dbReference>
<evidence type="ECO:0000313" key="1">
    <source>
        <dbReference type="EMBL" id="MCG2589892.1"/>
    </source>
</evidence>